<sequence length="439" mass="49455">MKNIFLIAQREFFSQVKNKAFIIMTFLSPLLIVGAGAVIFLLSSANNSEVKNIAIVDESTEFVTSFKSSKQMMFSIYTPQELKSIKDTLKDSKYLNAILHIPKNTDGNYENIEKNTQLITNGNLGIMDREKLSRVISSKIEKDKQIKLGIDSAALNNSKANVNLNVFNVSDGKEDKGMELKIGLSMFLTYIIFMFVMIYGVKVMRSIVEEKNNRVVEIIISSVKPFELMMGKIVGTTMVALTQFGIWIGMTLVLLLAFPAIAASRMDMTQQMMNQAQVAEANPDMMQKMTEVSEVLLTFNYPLIIFAFIAYFILGYLFYSSIFAAIGSAVDNDTDTQQFTYFPLVPMMIGLYGSMTTFENPDGPVAFWLSMVPLTSPISMITRIPFDVPMWQLALSLSILLVSTIFMVYIASKIYRIGILIYGKKPTVREMIKWIGYKN</sequence>
<keyword evidence="2" id="KW-1003">Cell membrane</keyword>
<dbReference type="SUPFAM" id="SSF53850">
    <property type="entry name" value="Periplasmic binding protein-like II"/>
    <property type="match status" value="1"/>
</dbReference>
<evidence type="ECO:0000259" key="7">
    <source>
        <dbReference type="Pfam" id="PF12698"/>
    </source>
</evidence>
<feature type="transmembrane region" description="Helical" evidence="6">
    <location>
        <begin position="390"/>
        <end position="411"/>
    </location>
</feature>
<dbReference type="Gene3D" id="3.40.190.10">
    <property type="entry name" value="Periplasmic binding protein-like II"/>
    <property type="match status" value="1"/>
</dbReference>
<feature type="transmembrane region" description="Helical" evidence="6">
    <location>
        <begin position="244"/>
        <end position="263"/>
    </location>
</feature>
<dbReference type="Pfam" id="PF12698">
    <property type="entry name" value="ABC2_membrane_3"/>
    <property type="match status" value="1"/>
</dbReference>
<dbReference type="AlphaFoldDB" id="A0A1I4W4G7"/>
<keyword evidence="9" id="KW-1185">Reference proteome</keyword>
<keyword evidence="4 6" id="KW-1133">Transmembrane helix</keyword>
<dbReference type="PANTHER" id="PTHR30294">
    <property type="entry name" value="MEMBRANE COMPONENT OF ABC TRANSPORTER YHHJ-RELATED"/>
    <property type="match status" value="1"/>
</dbReference>
<dbReference type="GO" id="GO:0005886">
    <property type="term" value="C:plasma membrane"/>
    <property type="evidence" value="ECO:0007669"/>
    <property type="project" value="UniProtKB-SubCell"/>
</dbReference>
<feature type="transmembrane region" description="Helical" evidence="6">
    <location>
        <begin position="295"/>
        <end position="319"/>
    </location>
</feature>
<dbReference type="InterPro" id="IPR051449">
    <property type="entry name" value="ABC-2_transporter_component"/>
</dbReference>
<evidence type="ECO:0000256" key="5">
    <source>
        <dbReference type="ARBA" id="ARBA00023136"/>
    </source>
</evidence>
<dbReference type="STRING" id="684065.SAMN05421738_106117"/>
<gene>
    <name evidence="8" type="ORF">SAMN05421738_106117</name>
</gene>
<dbReference type="OrthoDB" id="9768837at2"/>
<name>A0A1I4W4G7_9FLAO</name>
<dbReference type="Proteomes" id="UP000199149">
    <property type="component" value="Unassembled WGS sequence"/>
</dbReference>
<comment type="subcellular location">
    <subcellularLocation>
        <location evidence="1">Cell membrane</location>
        <topology evidence="1">Multi-pass membrane protein</topology>
    </subcellularLocation>
</comment>
<dbReference type="InterPro" id="IPR013525">
    <property type="entry name" value="ABC2_TM"/>
</dbReference>
<evidence type="ECO:0000313" key="9">
    <source>
        <dbReference type="Proteomes" id="UP000199149"/>
    </source>
</evidence>
<keyword evidence="5 6" id="KW-0472">Membrane</keyword>
<protein>
    <submittedName>
        <fullName evidence="8">ABC-2 type transport system permease protein</fullName>
    </submittedName>
</protein>
<evidence type="ECO:0000256" key="3">
    <source>
        <dbReference type="ARBA" id="ARBA00022692"/>
    </source>
</evidence>
<reference evidence="9" key="1">
    <citation type="submission" date="2016-10" db="EMBL/GenBank/DDBJ databases">
        <authorList>
            <person name="Varghese N."/>
            <person name="Submissions S."/>
        </authorList>
    </citation>
    <scope>NUCLEOTIDE SEQUENCE [LARGE SCALE GENOMIC DNA]</scope>
    <source>
        <strain evidence="9">XJ109</strain>
    </source>
</reference>
<evidence type="ECO:0000256" key="1">
    <source>
        <dbReference type="ARBA" id="ARBA00004651"/>
    </source>
</evidence>
<dbReference type="PANTHER" id="PTHR30294:SF29">
    <property type="entry name" value="MULTIDRUG ABC TRANSPORTER PERMEASE YBHS-RELATED"/>
    <property type="match status" value="1"/>
</dbReference>
<organism evidence="8 9">
    <name type="scientific">Algoriella xinjiangensis</name>
    <dbReference type="NCBI Taxonomy" id="684065"/>
    <lineage>
        <taxon>Bacteria</taxon>
        <taxon>Pseudomonadati</taxon>
        <taxon>Bacteroidota</taxon>
        <taxon>Flavobacteriia</taxon>
        <taxon>Flavobacteriales</taxon>
        <taxon>Weeksellaceae</taxon>
        <taxon>Algoriella</taxon>
    </lineage>
</organism>
<feature type="transmembrane region" description="Helical" evidence="6">
    <location>
        <begin position="182"/>
        <end position="201"/>
    </location>
</feature>
<feature type="transmembrane region" description="Helical" evidence="6">
    <location>
        <begin position="20"/>
        <end position="42"/>
    </location>
</feature>
<evidence type="ECO:0000256" key="4">
    <source>
        <dbReference type="ARBA" id="ARBA00022989"/>
    </source>
</evidence>
<keyword evidence="3 6" id="KW-0812">Transmembrane</keyword>
<evidence type="ECO:0000256" key="2">
    <source>
        <dbReference type="ARBA" id="ARBA00022475"/>
    </source>
</evidence>
<dbReference type="EMBL" id="FOUZ01000006">
    <property type="protein sequence ID" value="SFN07939.1"/>
    <property type="molecule type" value="Genomic_DNA"/>
</dbReference>
<proteinExistence type="predicted"/>
<dbReference type="RefSeq" id="WP_092907970.1">
    <property type="nucleotide sequence ID" value="NZ_FOUZ01000006.1"/>
</dbReference>
<evidence type="ECO:0000313" key="8">
    <source>
        <dbReference type="EMBL" id="SFN07939.1"/>
    </source>
</evidence>
<accession>A0A1I4W4G7</accession>
<evidence type="ECO:0000256" key="6">
    <source>
        <dbReference type="SAM" id="Phobius"/>
    </source>
</evidence>
<dbReference type="GO" id="GO:0140359">
    <property type="term" value="F:ABC-type transporter activity"/>
    <property type="evidence" value="ECO:0007669"/>
    <property type="project" value="InterPro"/>
</dbReference>
<feature type="transmembrane region" description="Helical" evidence="6">
    <location>
        <begin position="339"/>
        <end position="358"/>
    </location>
</feature>
<feature type="domain" description="ABC-2 type transporter transmembrane" evidence="7">
    <location>
        <begin position="19"/>
        <end position="412"/>
    </location>
</feature>